<dbReference type="GO" id="GO:0003677">
    <property type="term" value="F:DNA binding"/>
    <property type="evidence" value="ECO:0007669"/>
    <property type="project" value="InterPro"/>
</dbReference>
<reference evidence="3 4" key="2">
    <citation type="submission" date="2020-03" db="EMBL/GenBank/DDBJ databases">
        <title>Campylobacter portucalensis sp. nov., a new species of Campylobacter isolated from the reproductive tract of bulls.</title>
        <authorList>
            <person name="Silva M.F."/>
            <person name="Pereira G."/>
            <person name="Carneiro C."/>
            <person name="Hemphill A."/>
            <person name="Mateus L."/>
            <person name="Lopes-Da-Costa L."/>
            <person name="Silva E."/>
        </authorList>
    </citation>
    <scope>NUCLEOTIDE SEQUENCE [LARGE SCALE GENOMIC DNA]</scope>
    <source>
        <strain evidence="3 4">FMV-PI01</strain>
    </source>
</reference>
<feature type="coiled-coil region" evidence="1">
    <location>
        <begin position="39"/>
        <end position="74"/>
    </location>
</feature>
<keyword evidence="1" id="KW-0175">Coiled coil</keyword>
<gene>
    <name evidence="3" type="ORF">F1B92_02035</name>
</gene>
<sequence>MFVIIIAISISIILMYLKSKEKQTIKKENYYESKKYKELLKKLNEKNIVSNKIKKLKENNYKEFENRYKRKIEETLIEKDINEKPKIKKKLYYGDDWKKKKGDEYEYYIKTFYEKEGYKVYPNGHLKGVEDEGIDLFAHNDIGKVTMLIQCKNWKKGAELKDIIKFYNDCKDYEKKYKKYLNGRHIRKVFVISNEIENKEIKNFLEKINKEIEFLNIPIFE</sequence>
<evidence type="ECO:0000259" key="2">
    <source>
        <dbReference type="Pfam" id="PF04471"/>
    </source>
</evidence>
<keyword evidence="4" id="KW-1185">Reference proteome</keyword>
<dbReference type="Gene3D" id="3.40.1350.10">
    <property type="match status" value="1"/>
</dbReference>
<protein>
    <submittedName>
        <fullName evidence="3">Restriction endonuclease</fullName>
    </submittedName>
</protein>
<comment type="caution">
    <text evidence="3">The sequence shown here is derived from an EMBL/GenBank/DDBJ whole genome shotgun (WGS) entry which is preliminary data.</text>
</comment>
<dbReference type="GO" id="GO:0009307">
    <property type="term" value="P:DNA restriction-modification system"/>
    <property type="evidence" value="ECO:0007669"/>
    <property type="project" value="InterPro"/>
</dbReference>
<proteinExistence type="predicted"/>
<dbReference type="GO" id="GO:0004519">
    <property type="term" value="F:endonuclease activity"/>
    <property type="evidence" value="ECO:0007669"/>
    <property type="project" value="UniProtKB-KW"/>
</dbReference>
<evidence type="ECO:0000256" key="1">
    <source>
        <dbReference type="SAM" id="Coils"/>
    </source>
</evidence>
<dbReference type="InterPro" id="IPR007560">
    <property type="entry name" value="Restrct_endonuc_IV_Mrr"/>
</dbReference>
<dbReference type="AlphaFoldDB" id="A0A6L5WG36"/>
<organism evidence="3 4">
    <name type="scientific">Campylobacter portucalensis</name>
    <dbReference type="NCBI Taxonomy" id="2608384"/>
    <lineage>
        <taxon>Bacteria</taxon>
        <taxon>Pseudomonadati</taxon>
        <taxon>Campylobacterota</taxon>
        <taxon>Epsilonproteobacteria</taxon>
        <taxon>Campylobacterales</taxon>
        <taxon>Campylobacteraceae</taxon>
        <taxon>Campylobacter</taxon>
    </lineage>
</organism>
<evidence type="ECO:0000313" key="3">
    <source>
        <dbReference type="EMBL" id="MSN95984.1"/>
    </source>
</evidence>
<dbReference type="Pfam" id="PF04471">
    <property type="entry name" value="Mrr_cat"/>
    <property type="match status" value="1"/>
</dbReference>
<feature type="domain" description="Restriction endonuclease type IV Mrr" evidence="2">
    <location>
        <begin position="101"/>
        <end position="175"/>
    </location>
</feature>
<dbReference type="RefSeq" id="WP_154570255.1">
    <property type="nucleotide sequence ID" value="NZ_VWSJ01000005.1"/>
</dbReference>
<name>A0A6L5WG36_9BACT</name>
<dbReference type="InterPro" id="IPR011856">
    <property type="entry name" value="tRNA_endonuc-like_dom_sf"/>
</dbReference>
<evidence type="ECO:0000313" key="4">
    <source>
        <dbReference type="Proteomes" id="UP000476338"/>
    </source>
</evidence>
<keyword evidence="3" id="KW-0540">Nuclease</keyword>
<dbReference type="Proteomes" id="UP000476338">
    <property type="component" value="Unassembled WGS sequence"/>
</dbReference>
<dbReference type="EMBL" id="VWSJ01000005">
    <property type="protein sequence ID" value="MSN95984.1"/>
    <property type="molecule type" value="Genomic_DNA"/>
</dbReference>
<keyword evidence="3" id="KW-0255">Endonuclease</keyword>
<dbReference type="InterPro" id="IPR011335">
    <property type="entry name" value="Restrct_endonuc-II-like"/>
</dbReference>
<dbReference type="SUPFAM" id="SSF52980">
    <property type="entry name" value="Restriction endonuclease-like"/>
    <property type="match status" value="1"/>
</dbReference>
<reference evidence="3 4" key="1">
    <citation type="submission" date="2019-09" db="EMBL/GenBank/DDBJ databases">
        <authorList>
            <person name="Silva M."/>
            <person name="Pereira G."/>
            <person name="Lopes-Da-Costa L."/>
            <person name="Silva E."/>
        </authorList>
    </citation>
    <scope>NUCLEOTIDE SEQUENCE [LARGE SCALE GENOMIC DNA]</scope>
    <source>
        <strain evidence="3 4">FMV-PI01</strain>
    </source>
</reference>
<accession>A0A6L5WG36</accession>
<keyword evidence="3" id="KW-0378">Hydrolase</keyword>